<name>A0A6A7B6J3_9PLEO</name>
<keyword evidence="2" id="KW-1185">Reference proteome</keyword>
<organism evidence="1 2">
    <name type="scientific">Plenodomus tracheiphilus IPT5</name>
    <dbReference type="NCBI Taxonomy" id="1408161"/>
    <lineage>
        <taxon>Eukaryota</taxon>
        <taxon>Fungi</taxon>
        <taxon>Dikarya</taxon>
        <taxon>Ascomycota</taxon>
        <taxon>Pezizomycotina</taxon>
        <taxon>Dothideomycetes</taxon>
        <taxon>Pleosporomycetidae</taxon>
        <taxon>Pleosporales</taxon>
        <taxon>Pleosporineae</taxon>
        <taxon>Leptosphaeriaceae</taxon>
        <taxon>Plenodomus</taxon>
    </lineage>
</organism>
<proteinExistence type="predicted"/>
<dbReference type="AlphaFoldDB" id="A0A6A7B6J3"/>
<protein>
    <submittedName>
        <fullName evidence="1">Uncharacterized protein</fullName>
    </submittedName>
</protein>
<gene>
    <name evidence="1" type="ORF">T440DRAFT_111373</name>
</gene>
<accession>A0A6A7B6J3</accession>
<evidence type="ECO:0000313" key="1">
    <source>
        <dbReference type="EMBL" id="KAF2850357.1"/>
    </source>
</evidence>
<sequence>MKLPTAVTAVDAGFFWRGVEGSRLNGRGGRRADGGARRLKLHASDGGVGARMRGCEDACWGTGCGAAGGWTDKEAESTHHLLRRYRRRVFLILPGPIWDAVLRHCYYCAVVVMAGSGQRGPGAGGRGLGGTSAVARPAQFHAASEPASTGC</sequence>
<reference evidence="1" key="1">
    <citation type="submission" date="2020-01" db="EMBL/GenBank/DDBJ databases">
        <authorList>
            <consortium name="DOE Joint Genome Institute"/>
            <person name="Haridas S."/>
            <person name="Albert R."/>
            <person name="Binder M."/>
            <person name="Bloem J."/>
            <person name="Labutti K."/>
            <person name="Salamov A."/>
            <person name="Andreopoulos B."/>
            <person name="Baker S.E."/>
            <person name="Barry K."/>
            <person name="Bills G."/>
            <person name="Bluhm B.H."/>
            <person name="Cannon C."/>
            <person name="Castanera R."/>
            <person name="Culley D.E."/>
            <person name="Daum C."/>
            <person name="Ezra D."/>
            <person name="Gonzalez J.B."/>
            <person name="Henrissat B."/>
            <person name="Kuo A."/>
            <person name="Liang C."/>
            <person name="Lipzen A."/>
            <person name="Lutzoni F."/>
            <person name="Magnuson J."/>
            <person name="Mondo S."/>
            <person name="Nolan M."/>
            <person name="Ohm R."/>
            <person name="Pangilinan J."/>
            <person name="Park H.-J."/>
            <person name="Ramirez L."/>
            <person name="Alfaro M."/>
            <person name="Sun H."/>
            <person name="Tritt A."/>
            <person name="Yoshinaga Y."/>
            <person name="Zwiers L.-H."/>
            <person name="Turgeon B.G."/>
            <person name="Goodwin S.B."/>
            <person name="Spatafora J.W."/>
            <person name="Crous P.W."/>
            <person name="Grigoriev I.V."/>
        </authorList>
    </citation>
    <scope>NUCLEOTIDE SEQUENCE</scope>
    <source>
        <strain evidence="1">IPT5</strain>
    </source>
</reference>
<evidence type="ECO:0000313" key="2">
    <source>
        <dbReference type="Proteomes" id="UP000799423"/>
    </source>
</evidence>
<dbReference type="EMBL" id="MU006307">
    <property type="protein sequence ID" value="KAF2850357.1"/>
    <property type="molecule type" value="Genomic_DNA"/>
</dbReference>
<dbReference type="Proteomes" id="UP000799423">
    <property type="component" value="Unassembled WGS sequence"/>
</dbReference>